<keyword evidence="5 9" id="KW-0479">Metal-binding</keyword>
<protein>
    <recommendedName>
        <fullName evidence="13">Cytochrome P450</fullName>
    </recommendedName>
</protein>
<keyword evidence="8" id="KW-0503">Monooxygenase</keyword>
<evidence type="ECO:0000256" key="1">
    <source>
        <dbReference type="ARBA" id="ARBA00001971"/>
    </source>
</evidence>
<evidence type="ECO:0000256" key="10">
    <source>
        <dbReference type="SAM" id="Phobius"/>
    </source>
</evidence>
<evidence type="ECO:0000256" key="8">
    <source>
        <dbReference type="ARBA" id="ARBA00023033"/>
    </source>
</evidence>
<keyword evidence="10" id="KW-1133">Transmembrane helix</keyword>
<dbReference type="InterPro" id="IPR050364">
    <property type="entry name" value="Cytochrome_P450_fung"/>
</dbReference>
<dbReference type="GO" id="GO:0004497">
    <property type="term" value="F:monooxygenase activity"/>
    <property type="evidence" value="ECO:0007669"/>
    <property type="project" value="UniProtKB-KW"/>
</dbReference>
<dbReference type="OrthoDB" id="2789670at2759"/>
<keyword evidence="10" id="KW-0812">Transmembrane</keyword>
<dbReference type="CDD" id="cd11065">
    <property type="entry name" value="CYP64-like"/>
    <property type="match status" value="1"/>
</dbReference>
<evidence type="ECO:0000256" key="2">
    <source>
        <dbReference type="ARBA" id="ARBA00005179"/>
    </source>
</evidence>
<evidence type="ECO:0000256" key="9">
    <source>
        <dbReference type="PIRSR" id="PIRSR602401-1"/>
    </source>
</evidence>
<evidence type="ECO:0000256" key="7">
    <source>
        <dbReference type="ARBA" id="ARBA00023004"/>
    </source>
</evidence>
<keyword evidence="4 9" id="KW-0349">Heme</keyword>
<dbReference type="InterPro" id="IPR001128">
    <property type="entry name" value="Cyt_P450"/>
</dbReference>
<evidence type="ECO:0000256" key="3">
    <source>
        <dbReference type="ARBA" id="ARBA00010617"/>
    </source>
</evidence>
<keyword evidence="12" id="KW-1185">Reference proteome</keyword>
<dbReference type="InterPro" id="IPR002401">
    <property type="entry name" value="Cyt_P450_E_grp-I"/>
</dbReference>
<comment type="pathway">
    <text evidence="2">Secondary metabolite biosynthesis.</text>
</comment>
<dbReference type="Pfam" id="PF00067">
    <property type="entry name" value="p450"/>
    <property type="match status" value="1"/>
</dbReference>
<evidence type="ECO:0008006" key="13">
    <source>
        <dbReference type="Google" id="ProtNLM"/>
    </source>
</evidence>
<dbReference type="InterPro" id="IPR036396">
    <property type="entry name" value="Cyt_P450_sf"/>
</dbReference>
<keyword evidence="6" id="KW-0560">Oxidoreductase</keyword>
<dbReference type="AlphaFoldDB" id="A0A409W7S1"/>
<dbReference type="PANTHER" id="PTHR46300">
    <property type="entry name" value="P450, PUTATIVE (EUROFUNG)-RELATED-RELATED"/>
    <property type="match status" value="1"/>
</dbReference>
<proteinExistence type="inferred from homology"/>
<keyword evidence="7 9" id="KW-0408">Iron</keyword>
<evidence type="ECO:0000256" key="6">
    <source>
        <dbReference type="ARBA" id="ARBA00023002"/>
    </source>
</evidence>
<comment type="cofactor">
    <cofactor evidence="1 9">
        <name>heme</name>
        <dbReference type="ChEBI" id="CHEBI:30413"/>
    </cofactor>
</comment>
<dbReference type="STRING" id="181874.A0A409W7S1"/>
<dbReference type="EMBL" id="NHTK01005744">
    <property type="protein sequence ID" value="PPQ74562.1"/>
    <property type="molecule type" value="Genomic_DNA"/>
</dbReference>
<organism evidence="11 12">
    <name type="scientific">Panaeolus cyanescens</name>
    <dbReference type="NCBI Taxonomy" id="181874"/>
    <lineage>
        <taxon>Eukaryota</taxon>
        <taxon>Fungi</taxon>
        <taxon>Dikarya</taxon>
        <taxon>Basidiomycota</taxon>
        <taxon>Agaricomycotina</taxon>
        <taxon>Agaricomycetes</taxon>
        <taxon>Agaricomycetidae</taxon>
        <taxon>Agaricales</taxon>
        <taxon>Agaricineae</taxon>
        <taxon>Galeropsidaceae</taxon>
        <taxon>Panaeolus</taxon>
    </lineage>
</organism>
<dbReference type="GO" id="GO:0016705">
    <property type="term" value="F:oxidoreductase activity, acting on paired donors, with incorporation or reduction of molecular oxygen"/>
    <property type="evidence" value="ECO:0007669"/>
    <property type="project" value="InterPro"/>
</dbReference>
<keyword evidence="10" id="KW-0472">Membrane</keyword>
<dbReference type="SUPFAM" id="SSF48264">
    <property type="entry name" value="Cytochrome P450"/>
    <property type="match status" value="1"/>
</dbReference>
<evidence type="ECO:0000313" key="11">
    <source>
        <dbReference type="EMBL" id="PPQ74562.1"/>
    </source>
</evidence>
<comment type="caution">
    <text evidence="11">The sequence shown here is derived from an EMBL/GenBank/DDBJ whole genome shotgun (WGS) entry which is preliminary data.</text>
</comment>
<evidence type="ECO:0000256" key="4">
    <source>
        <dbReference type="ARBA" id="ARBA00022617"/>
    </source>
</evidence>
<dbReference type="PANTHER" id="PTHR46300:SF7">
    <property type="entry name" value="P450, PUTATIVE (EUROFUNG)-RELATED"/>
    <property type="match status" value="1"/>
</dbReference>
<evidence type="ECO:0000313" key="12">
    <source>
        <dbReference type="Proteomes" id="UP000284842"/>
    </source>
</evidence>
<comment type="similarity">
    <text evidence="3">Belongs to the cytochrome P450 family.</text>
</comment>
<sequence>MISIIPAPSVTHVLTFIAAFPLLILAYKFLRGHRHKLPLPPGPKGLPILGNLLQLPKSVEWQRYHEMSQELGTDILYLNVTGTSIVILDTLDAATEVFEKNWAEFSDRPHLPMAGDLMGWGTSFPYKNYGESWRLDRRIFHHEMNAVPAKRFRPSQATACKRLLNRLMDKKVVEVVGEVMHTAGDIVMSATYGINKASDQEYYIQLADDAVKTVVEALVPGAYLVDAFPILKHVPSWFPGASFKKKAKIGSDKRELMFDEPFALVKRQIETGDLAPSFVSYCLQSLEGHVYGNANEEHIKSAAGVMYGAAVETTSSVLANAIWAFVNHPEAVKRAQQEIDHVLGRGDLPTFDDEDILPYTSSLIKETKRWQTPFPLGLPHSTPAGGVCKGFWIPKGSIVMGNCWAILHDESIYPDPHRFNPHRFLTPDGKSIDKSIPDPSIAMYGYGRRICPGRFVADASVWIILSSIIAAFDFHRADDTGGLDHPFAKSHFHTTFYSSQDQKKSRNAFESNRSSGPLV</sequence>
<dbReference type="Gene3D" id="1.10.630.10">
    <property type="entry name" value="Cytochrome P450"/>
    <property type="match status" value="1"/>
</dbReference>
<dbReference type="GO" id="GO:0020037">
    <property type="term" value="F:heme binding"/>
    <property type="evidence" value="ECO:0007669"/>
    <property type="project" value="InterPro"/>
</dbReference>
<evidence type="ECO:0000256" key="5">
    <source>
        <dbReference type="ARBA" id="ARBA00022723"/>
    </source>
</evidence>
<name>A0A409W7S1_9AGAR</name>
<feature type="binding site" description="axial binding residue" evidence="9">
    <location>
        <position position="451"/>
    </location>
    <ligand>
        <name>heme</name>
        <dbReference type="ChEBI" id="CHEBI:30413"/>
    </ligand>
    <ligandPart>
        <name>Fe</name>
        <dbReference type="ChEBI" id="CHEBI:18248"/>
    </ligandPart>
</feature>
<accession>A0A409W7S1</accession>
<dbReference type="PRINTS" id="PR00463">
    <property type="entry name" value="EP450I"/>
</dbReference>
<dbReference type="GO" id="GO:0005506">
    <property type="term" value="F:iron ion binding"/>
    <property type="evidence" value="ECO:0007669"/>
    <property type="project" value="InterPro"/>
</dbReference>
<gene>
    <name evidence="11" type="ORF">CVT24_004354</name>
</gene>
<dbReference type="InParanoid" id="A0A409W7S1"/>
<dbReference type="Proteomes" id="UP000284842">
    <property type="component" value="Unassembled WGS sequence"/>
</dbReference>
<feature type="transmembrane region" description="Helical" evidence="10">
    <location>
        <begin position="12"/>
        <end position="30"/>
    </location>
</feature>
<reference evidence="11 12" key="1">
    <citation type="journal article" date="2018" name="Evol. Lett.">
        <title>Horizontal gene cluster transfer increased hallucinogenic mushroom diversity.</title>
        <authorList>
            <person name="Reynolds H.T."/>
            <person name="Vijayakumar V."/>
            <person name="Gluck-Thaler E."/>
            <person name="Korotkin H.B."/>
            <person name="Matheny P.B."/>
            <person name="Slot J.C."/>
        </authorList>
    </citation>
    <scope>NUCLEOTIDE SEQUENCE [LARGE SCALE GENOMIC DNA]</scope>
    <source>
        <strain evidence="11 12">2629</strain>
    </source>
</reference>